<organism evidence="8">
    <name type="scientific">Cucumis melo</name>
    <name type="common">Muskmelon</name>
    <dbReference type="NCBI Taxonomy" id="3656"/>
    <lineage>
        <taxon>Eukaryota</taxon>
        <taxon>Viridiplantae</taxon>
        <taxon>Streptophyta</taxon>
        <taxon>Embryophyta</taxon>
        <taxon>Tracheophyta</taxon>
        <taxon>Spermatophyta</taxon>
        <taxon>Magnoliopsida</taxon>
        <taxon>eudicotyledons</taxon>
        <taxon>Gunneridae</taxon>
        <taxon>Pentapetalae</taxon>
        <taxon>rosids</taxon>
        <taxon>fabids</taxon>
        <taxon>Cucurbitales</taxon>
        <taxon>Cucurbitaceae</taxon>
        <taxon>Benincaseae</taxon>
        <taxon>Cucumis</taxon>
    </lineage>
</organism>
<feature type="domain" description="Integral membrane bound transporter" evidence="7">
    <location>
        <begin position="422"/>
        <end position="549"/>
    </location>
</feature>
<reference evidence="8" key="1">
    <citation type="submission" date="2023-03" db="UniProtKB">
        <authorList>
            <consortium name="EnsemblPlants"/>
        </authorList>
    </citation>
    <scope>IDENTIFICATION</scope>
</reference>
<evidence type="ECO:0000259" key="7">
    <source>
        <dbReference type="Pfam" id="PF13515"/>
    </source>
</evidence>
<feature type="transmembrane region" description="Helical" evidence="6">
    <location>
        <begin position="49"/>
        <end position="68"/>
    </location>
</feature>
<evidence type="ECO:0000256" key="4">
    <source>
        <dbReference type="ARBA" id="ARBA00022989"/>
    </source>
</evidence>
<keyword evidence="4 6" id="KW-1133">Transmembrane helix</keyword>
<dbReference type="InterPro" id="IPR049453">
    <property type="entry name" value="Memb_transporter_dom"/>
</dbReference>
<dbReference type="EnsemblPlants" id="MELO3C020660.2.1">
    <property type="protein sequence ID" value="MELO3C020660.2.1"/>
    <property type="gene ID" value="MELO3C020660.2"/>
</dbReference>
<dbReference type="PANTHER" id="PTHR30509:SF9">
    <property type="entry name" value="MULTIDRUG RESISTANCE PROTEIN MDTO"/>
    <property type="match status" value="1"/>
</dbReference>
<proteinExistence type="predicted"/>
<feature type="transmembrane region" description="Helical" evidence="6">
    <location>
        <begin position="24"/>
        <end position="43"/>
    </location>
</feature>
<evidence type="ECO:0000256" key="2">
    <source>
        <dbReference type="ARBA" id="ARBA00022475"/>
    </source>
</evidence>
<feature type="transmembrane region" description="Helical" evidence="6">
    <location>
        <begin position="131"/>
        <end position="149"/>
    </location>
</feature>
<protein>
    <recommendedName>
        <fullName evidence="7">Integral membrane bound transporter domain-containing protein</fullName>
    </recommendedName>
</protein>
<dbReference type="PANTHER" id="PTHR30509">
    <property type="entry name" value="P-HYDROXYBENZOIC ACID EFFLUX PUMP SUBUNIT-RELATED"/>
    <property type="match status" value="1"/>
</dbReference>
<sequence length="787" mass="87939">MAATTTTNTYQDGRAVWFTRLASASRAALACSIVAYTTLYGPATLRRLVAFPAFSYLTATLIVTNAALGDAVRGCCLVVFATIQTVCPAMFLFWFIGPAKFSLITTAVTVALASVVVVLPSSTHLLAKKIALGQIVIIYVVGFIGGAQTDPLMHPLHVAATTALGAAASLIATLLPFPRLASLQVKTKSKSVVENMTERLSLMVKAILAEDRTMAAASISRAHFLSSSATKLLHSIKLYQESKKWEKFPFKICKMGWLSNSEKLEDLEMALNGMELALSKIPSYPIQNNPQNYQTLKHDLNNLENQINLSLKQANTYFSPSDSLTFPEVNVDDDKTTIINTLKSIQIIPTNHQDLPHFFFIFCMKLLYKKTQIKIPTKFKEESKETEIKNSTNKEKNRTWVSSMNKQRVVPALKCAISLGISVILGLIYNKKNGFWGSLAVAVSIASNREPTFKVANIKVHGTMLGSVFGILSFVLFEKFLIGRLLCLLPWFIFTSFLQHSTMYGSAGGISAIVGALVVLGRTNYGSPKEFAFERMIETFIGIFISILVDIIFQPKRASKLVKIQFILSLQLLQKCINDSFSYESSTIMEKDLQGLRTQVIEVKQLIDEAEVEPNFLFLHPFHGDSHLKMFNSLSKMVGLLALNGEAMNNLKESLREDLWRKVGEKLEGDFEKYKEIMTSGFVTFYEDFRSSSLKFLKGNENKEDNCGDIEMGEAQRIEVMDEIEKEKLINSFLQHLREIVESKDGTSEEIILSLSAMAFCFNSLIKEMEEVGEAIRELIEWEKSFF</sequence>
<evidence type="ECO:0000313" key="8">
    <source>
        <dbReference type="EnsemblPlants" id="MELO3C020660.2.1"/>
    </source>
</evidence>
<evidence type="ECO:0000256" key="1">
    <source>
        <dbReference type="ARBA" id="ARBA00004651"/>
    </source>
</evidence>
<dbReference type="Pfam" id="PF13515">
    <property type="entry name" value="FUSC_2"/>
    <property type="match status" value="1"/>
</dbReference>
<feature type="transmembrane region" description="Helical" evidence="6">
    <location>
        <begin position="101"/>
        <end position="119"/>
    </location>
</feature>
<feature type="transmembrane region" description="Helical" evidence="6">
    <location>
        <begin position="155"/>
        <end position="177"/>
    </location>
</feature>
<feature type="transmembrane region" description="Helical" evidence="6">
    <location>
        <begin position="75"/>
        <end position="95"/>
    </location>
</feature>
<dbReference type="AlphaFoldDB" id="A0A9I9DM02"/>
<keyword evidence="3 6" id="KW-0812">Transmembrane</keyword>
<feature type="transmembrane region" description="Helical" evidence="6">
    <location>
        <begin position="532"/>
        <end position="553"/>
    </location>
</feature>
<name>A0A9I9DM02_CUCME</name>
<evidence type="ECO:0000256" key="3">
    <source>
        <dbReference type="ARBA" id="ARBA00022692"/>
    </source>
</evidence>
<dbReference type="Gramene" id="MELO3C020660.2.1">
    <property type="protein sequence ID" value="MELO3C020660.2.1"/>
    <property type="gene ID" value="MELO3C020660.2"/>
</dbReference>
<dbReference type="GO" id="GO:0005886">
    <property type="term" value="C:plasma membrane"/>
    <property type="evidence" value="ECO:0007669"/>
    <property type="project" value="UniProtKB-SubCell"/>
</dbReference>
<comment type="subcellular location">
    <subcellularLocation>
        <location evidence="1">Cell membrane</location>
        <topology evidence="1">Multi-pass membrane protein</topology>
    </subcellularLocation>
</comment>
<keyword evidence="5 6" id="KW-0472">Membrane</keyword>
<evidence type="ECO:0000256" key="5">
    <source>
        <dbReference type="ARBA" id="ARBA00023136"/>
    </source>
</evidence>
<keyword evidence="2" id="KW-1003">Cell membrane</keyword>
<evidence type="ECO:0000256" key="6">
    <source>
        <dbReference type="SAM" id="Phobius"/>
    </source>
</evidence>
<accession>A0A9I9DM02</accession>
<feature type="transmembrane region" description="Helical" evidence="6">
    <location>
        <begin position="501"/>
        <end position="520"/>
    </location>
</feature>